<keyword evidence="3" id="KW-0547">Nucleotide-binding</keyword>
<accession>A0AAP6B9M2</accession>
<dbReference type="EMBL" id="JARAWP010000013">
    <property type="protein sequence ID" value="MDX3020748.1"/>
    <property type="molecule type" value="Genomic_DNA"/>
</dbReference>
<dbReference type="Proteomes" id="UP001272987">
    <property type="component" value="Unassembled WGS sequence"/>
</dbReference>
<dbReference type="PROSITE" id="PS51318">
    <property type="entry name" value="TAT"/>
    <property type="match status" value="1"/>
</dbReference>
<dbReference type="AlphaFoldDB" id="A0AAP6B9M2"/>
<dbReference type="InterPro" id="IPR006311">
    <property type="entry name" value="TAT_signal"/>
</dbReference>
<dbReference type="Proteomes" id="UP001282288">
    <property type="component" value="Unassembled WGS sequence"/>
</dbReference>
<feature type="chain" id="PRO_5043031922" evidence="2">
    <location>
        <begin position="34"/>
        <end position="146"/>
    </location>
</feature>
<keyword evidence="3" id="KW-0067">ATP-binding</keyword>
<evidence type="ECO:0000313" key="6">
    <source>
        <dbReference type="Proteomes" id="UP001282288"/>
    </source>
</evidence>
<feature type="region of interest" description="Disordered" evidence="1">
    <location>
        <begin position="86"/>
        <end position="134"/>
    </location>
</feature>
<dbReference type="GO" id="GO:0005524">
    <property type="term" value="F:ATP binding"/>
    <property type="evidence" value="ECO:0007669"/>
    <property type="project" value="UniProtKB-KW"/>
</dbReference>
<feature type="compositionally biased region" description="Low complexity" evidence="1">
    <location>
        <begin position="95"/>
        <end position="109"/>
    </location>
</feature>
<protein>
    <submittedName>
        <fullName evidence="3">ATP-binding protein</fullName>
    </submittedName>
</protein>
<reference evidence="3 5" key="1">
    <citation type="journal article" date="2023" name="Microb. Genom.">
        <title>Mesoterricola silvestris gen. nov., sp. nov., Mesoterricola sediminis sp. nov., Geothrix oryzae sp. nov., Geothrix edaphica sp. nov., Geothrix rubra sp. nov., and Geothrix limicola sp. nov., six novel members of Acidobacteriota isolated from soils.</title>
        <authorList>
            <person name="Weisberg A.J."/>
            <person name="Pearce E."/>
            <person name="Kramer C.G."/>
            <person name="Chang J.H."/>
            <person name="Clarke C.R."/>
        </authorList>
    </citation>
    <scope>NUCLEOTIDE SEQUENCE</scope>
    <source>
        <strain evidence="4 5">NB05-1H</strain>
        <strain evidence="3">NRRL_B-16521</strain>
    </source>
</reference>
<evidence type="ECO:0000313" key="4">
    <source>
        <dbReference type="EMBL" id="MDX3020748.1"/>
    </source>
</evidence>
<feature type="signal peptide" evidence="2">
    <location>
        <begin position="1"/>
        <end position="33"/>
    </location>
</feature>
<name>A0AAP6B9M2_9ACTN</name>
<evidence type="ECO:0000256" key="1">
    <source>
        <dbReference type="SAM" id="MobiDB-lite"/>
    </source>
</evidence>
<evidence type="ECO:0000313" key="3">
    <source>
        <dbReference type="EMBL" id="MDX2960716.1"/>
    </source>
</evidence>
<comment type="caution">
    <text evidence="3">The sequence shown here is derived from an EMBL/GenBank/DDBJ whole genome shotgun (WGS) entry which is preliminary data.</text>
</comment>
<organism evidence="3 6">
    <name type="scientific">Streptomyces acidiscabies</name>
    <dbReference type="NCBI Taxonomy" id="42234"/>
    <lineage>
        <taxon>Bacteria</taxon>
        <taxon>Bacillati</taxon>
        <taxon>Actinomycetota</taxon>
        <taxon>Actinomycetes</taxon>
        <taxon>Kitasatosporales</taxon>
        <taxon>Streptomycetaceae</taxon>
        <taxon>Streptomyces</taxon>
    </lineage>
</organism>
<proteinExistence type="predicted"/>
<sequence>MSSLPLTRRIARAALLVAAGAAAGVGVAGSASAAPAAPVPGLGGLTSLDTASVSNTLDAATEGATSTAGENGAKVAGQAVPVVGKSGGQAVKKVTPPASKAAGATAGASGELVGETAKSTTKGGLPTDSLTKGAETLPLKGLPLGV</sequence>
<keyword evidence="2" id="KW-0732">Signal</keyword>
<evidence type="ECO:0000256" key="2">
    <source>
        <dbReference type="SAM" id="SignalP"/>
    </source>
</evidence>
<dbReference type="EMBL" id="JARAWC010000008">
    <property type="protein sequence ID" value="MDX2960716.1"/>
    <property type="molecule type" value="Genomic_DNA"/>
</dbReference>
<evidence type="ECO:0000313" key="5">
    <source>
        <dbReference type="Proteomes" id="UP001272987"/>
    </source>
</evidence>
<keyword evidence="5" id="KW-1185">Reference proteome</keyword>
<dbReference type="RefSeq" id="WP_010350533.1">
    <property type="nucleotide sequence ID" value="NZ_BCMK01000054.1"/>
</dbReference>
<dbReference type="GeneID" id="69810469"/>
<gene>
    <name evidence="3" type="ORF">PV399_13470</name>
    <name evidence="4" type="ORF">PV666_23065</name>
</gene>